<dbReference type="Pfam" id="PF16220">
    <property type="entry name" value="DUF4880"/>
    <property type="match status" value="1"/>
</dbReference>
<evidence type="ECO:0000259" key="1">
    <source>
        <dbReference type="Pfam" id="PF04773"/>
    </source>
</evidence>
<dbReference type="Gene3D" id="2.60.120.1440">
    <property type="match status" value="1"/>
</dbReference>
<proteinExistence type="predicted"/>
<dbReference type="InterPro" id="IPR006860">
    <property type="entry name" value="FecR"/>
</dbReference>
<keyword evidence="3" id="KW-0812">Transmembrane</keyword>
<dbReference type="PIRSF" id="PIRSF018266">
    <property type="entry name" value="FecR"/>
    <property type="match status" value="1"/>
</dbReference>
<accession>A0A840N036</accession>
<evidence type="ECO:0000313" key="3">
    <source>
        <dbReference type="EMBL" id="MBB5051837.1"/>
    </source>
</evidence>
<dbReference type="InterPro" id="IPR032623">
    <property type="entry name" value="FecR_N"/>
</dbReference>
<protein>
    <submittedName>
        <fullName evidence="3">Transmembrane sensor</fullName>
    </submittedName>
</protein>
<keyword evidence="3" id="KW-0472">Membrane</keyword>
<comment type="caution">
    <text evidence="3">The sequence shown here is derived from an EMBL/GenBank/DDBJ whole genome shotgun (WGS) entry which is preliminary data.</text>
</comment>
<dbReference type="Proteomes" id="UP000521227">
    <property type="component" value="Unassembled WGS sequence"/>
</dbReference>
<gene>
    <name evidence="3" type="ORF">HNQ36_001791</name>
</gene>
<dbReference type="PANTHER" id="PTHR30273:SF2">
    <property type="entry name" value="PROTEIN FECR"/>
    <property type="match status" value="1"/>
</dbReference>
<sequence length="325" mass="34907">MTLPPETPGPDPLLDEAIVWIVRLKTEEITRADIDDFQRWRARSAAHEAAFQRAALINWRAGVVAGKLTAPSARVAGIATSRGRLSRRALIGGGLAAAAVAGYAVIRPPFNLWPSLQELSADYRTAKGEQRTVNVTPEVSFDLNTLTSIALRSKQNQPTIELLSGEVVVSTRRPPQGDLIVLAAGGQIIASEARFSARCLDDVVSVVCLNGIVSVQQAGQSTRIVEGEQVSYTGSGLGARVSVDPVQVTSWQTGLLIFRDRPLASVVEEINRYRPGKIVVVSAALRQRIVNGDFEIAKLDTFITQVQQLTGARATELPGGLVLLS</sequence>
<evidence type="ECO:0000259" key="2">
    <source>
        <dbReference type="Pfam" id="PF16220"/>
    </source>
</evidence>
<dbReference type="Pfam" id="PF04773">
    <property type="entry name" value="FecR"/>
    <property type="match status" value="1"/>
</dbReference>
<dbReference type="Gene3D" id="3.55.50.30">
    <property type="match status" value="1"/>
</dbReference>
<feature type="domain" description="FecR N-terminal" evidence="2">
    <location>
        <begin position="15"/>
        <end position="55"/>
    </location>
</feature>
<feature type="domain" description="FecR protein" evidence="1">
    <location>
        <begin position="122"/>
        <end position="213"/>
    </location>
</feature>
<dbReference type="AlphaFoldDB" id="A0A840N036"/>
<dbReference type="GO" id="GO:0016989">
    <property type="term" value="F:sigma factor antagonist activity"/>
    <property type="evidence" value="ECO:0007669"/>
    <property type="project" value="TreeGrafter"/>
</dbReference>
<dbReference type="PANTHER" id="PTHR30273">
    <property type="entry name" value="PERIPLASMIC SIGNAL SENSOR AND SIGMA FACTOR ACTIVATOR FECR-RELATED"/>
    <property type="match status" value="1"/>
</dbReference>
<dbReference type="InterPro" id="IPR012373">
    <property type="entry name" value="Ferrdict_sens_TM"/>
</dbReference>
<name>A0A840N036_9BRAD</name>
<dbReference type="EMBL" id="JACHIJ010000002">
    <property type="protein sequence ID" value="MBB5051837.1"/>
    <property type="molecule type" value="Genomic_DNA"/>
</dbReference>
<reference evidence="3 4" key="1">
    <citation type="submission" date="2020-08" db="EMBL/GenBank/DDBJ databases">
        <title>Genomic Encyclopedia of Type Strains, Phase IV (KMG-IV): sequencing the most valuable type-strain genomes for metagenomic binning, comparative biology and taxonomic classification.</title>
        <authorList>
            <person name="Goeker M."/>
        </authorList>
    </citation>
    <scope>NUCLEOTIDE SEQUENCE [LARGE SCALE GENOMIC DNA]</scope>
    <source>
        <strain evidence="3 4">DSM 17498</strain>
    </source>
</reference>
<evidence type="ECO:0000313" key="4">
    <source>
        <dbReference type="Proteomes" id="UP000521227"/>
    </source>
</evidence>
<organism evidence="3 4">
    <name type="scientific">Afipia massiliensis</name>
    <dbReference type="NCBI Taxonomy" id="211460"/>
    <lineage>
        <taxon>Bacteria</taxon>
        <taxon>Pseudomonadati</taxon>
        <taxon>Pseudomonadota</taxon>
        <taxon>Alphaproteobacteria</taxon>
        <taxon>Hyphomicrobiales</taxon>
        <taxon>Nitrobacteraceae</taxon>
        <taxon>Afipia</taxon>
    </lineage>
</organism>
<dbReference type="RefSeq" id="WP_024921603.1">
    <property type="nucleotide sequence ID" value="NZ_JACHIJ010000002.1"/>
</dbReference>